<evidence type="ECO:0000256" key="1">
    <source>
        <dbReference type="SAM" id="Phobius"/>
    </source>
</evidence>
<keyword evidence="1" id="KW-1133">Transmembrane helix</keyword>
<dbReference type="SUPFAM" id="SSF52317">
    <property type="entry name" value="Class I glutamine amidotransferase-like"/>
    <property type="match status" value="1"/>
</dbReference>
<keyword evidence="1" id="KW-0812">Transmembrane</keyword>
<name>A0A6J6C862_9ZZZZ</name>
<dbReference type="Gene3D" id="3.40.50.880">
    <property type="match status" value="1"/>
</dbReference>
<reference evidence="3" key="1">
    <citation type="submission" date="2020-05" db="EMBL/GenBank/DDBJ databases">
        <authorList>
            <person name="Chiriac C."/>
            <person name="Salcher M."/>
            <person name="Ghai R."/>
            <person name="Kavagutti S V."/>
        </authorList>
    </citation>
    <scope>NUCLEOTIDE SEQUENCE</scope>
</reference>
<dbReference type="InterPro" id="IPR002818">
    <property type="entry name" value="DJ-1/PfpI"/>
</dbReference>
<dbReference type="AlphaFoldDB" id="A0A6J6C862"/>
<sequence length="207" mass="22059">MQGESMTAAVLLYDGCTITEVAEIATRLAHWDVRVEFVARVVEGLRDQSGLRLLPDRSIGEVDPAGLSVVIVPGGNPDSVIEDPGVLGWLRRANEAGVLVGAICAGVALVAAAGVAAGRRITHNYRSPWAPPELVEAVGHLWAGAIVEDDRTVGVVRDGNLISALPNHPIDFAMEILVALGLYDRHRADLMAEHLKGGYVEELYLEG</sequence>
<dbReference type="Pfam" id="PF01965">
    <property type="entry name" value="DJ-1_PfpI"/>
    <property type="match status" value="1"/>
</dbReference>
<proteinExistence type="predicted"/>
<evidence type="ECO:0000313" key="3">
    <source>
        <dbReference type="EMBL" id="CAB4547207.1"/>
    </source>
</evidence>
<dbReference type="PANTHER" id="PTHR43130">
    <property type="entry name" value="ARAC-FAMILY TRANSCRIPTIONAL REGULATOR"/>
    <property type="match status" value="1"/>
</dbReference>
<gene>
    <name evidence="3" type="ORF">UFOPK1493_00773</name>
</gene>
<dbReference type="InterPro" id="IPR052158">
    <property type="entry name" value="INH-QAR"/>
</dbReference>
<evidence type="ECO:0000259" key="2">
    <source>
        <dbReference type="Pfam" id="PF01965"/>
    </source>
</evidence>
<feature type="transmembrane region" description="Helical" evidence="1">
    <location>
        <begin position="96"/>
        <end position="117"/>
    </location>
</feature>
<accession>A0A6J6C862</accession>
<protein>
    <submittedName>
        <fullName evidence="3">Unannotated protein</fullName>
    </submittedName>
</protein>
<dbReference type="PANTHER" id="PTHR43130:SF3">
    <property type="entry name" value="HTH-TYPE TRANSCRIPTIONAL REGULATOR RV1931C"/>
    <property type="match status" value="1"/>
</dbReference>
<feature type="domain" description="DJ-1/PfpI" evidence="2">
    <location>
        <begin position="7"/>
        <end position="177"/>
    </location>
</feature>
<dbReference type="EMBL" id="CAEZSR010000017">
    <property type="protein sequence ID" value="CAB4547207.1"/>
    <property type="molecule type" value="Genomic_DNA"/>
</dbReference>
<keyword evidence="1" id="KW-0472">Membrane</keyword>
<organism evidence="3">
    <name type="scientific">freshwater metagenome</name>
    <dbReference type="NCBI Taxonomy" id="449393"/>
    <lineage>
        <taxon>unclassified sequences</taxon>
        <taxon>metagenomes</taxon>
        <taxon>ecological metagenomes</taxon>
    </lineage>
</organism>
<dbReference type="InterPro" id="IPR029062">
    <property type="entry name" value="Class_I_gatase-like"/>
</dbReference>